<dbReference type="EMBL" id="MHUV01000005">
    <property type="protein sequence ID" value="OHA82641.1"/>
    <property type="molecule type" value="Genomic_DNA"/>
</dbReference>
<accession>A0A1G2SDX0</accession>
<dbReference type="STRING" id="1802726.A3B07_01765"/>
<gene>
    <name evidence="2" type="ORF">A3B07_01765</name>
</gene>
<reference evidence="2 3" key="1">
    <citation type="journal article" date="2016" name="Nat. Commun.">
        <title>Thousands of microbial genomes shed light on interconnected biogeochemical processes in an aquifer system.</title>
        <authorList>
            <person name="Anantharaman K."/>
            <person name="Brown C.T."/>
            <person name="Hug L.A."/>
            <person name="Sharon I."/>
            <person name="Castelle C.J."/>
            <person name="Probst A.J."/>
            <person name="Thomas B.C."/>
            <person name="Singh A."/>
            <person name="Wilkins M.J."/>
            <person name="Karaoz U."/>
            <person name="Brodie E.L."/>
            <person name="Williams K.H."/>
            <person name="Hubbard S.S."/>
            <person name="Banfield J.F."/>
        </authorList>
    </citation>
    <scope>NUCLEOTIDE SEQUENCE [LARGE SCALE GENOMIC DNA]</scope>
</reference>
<keyword evidence="1" id="KW-1133">Transmembrane helix</keyword>
<dbReference type="AlphaFoldDB" id="A0A1G2SDX0"/>
<sequence length="146" mass="16061">MKRTIQDLIEKIKGVTRRLQFRPRALPTLPNEVFLGVIIILVAFGSFGFGRLSRIEGARAPIRIENAPKVTAETFTQKAIVVDAGGSVPFVEKSSSQLVGSKNGKKYYYVWCSGVSRIAEGNRIYFATKEDAEARGYTPSSTCKGL</sequence>
<dbReference type="Proteomes" id="UP000178817">
    <property type="component" value="Unassembled WGS sequence"/>
</dbReference>
<dbReference type="Gene3D" id="3.40.10.10">
    <property type="entry name" value="DNA Methylphosphotriester Repair Domain"/>
    <property type="match status" value="1"/>
</dbReference>
<dbReference type="InterPro" id="IPR035451">
    <property type="entry name" value="Ada-like_dom_sf"/>
</dbReference>
<comment type="caution">
    <text evidence="2">The sequence shown here is derived from an EMBL/GenBank/DDBJ whole genome shotgun (WGS) entry which is preliminary data.</text>
</comment>
<name>A0A1G2SDX0_9BACT</name>
<dbReference type="SUPFAM" id="SSF57884">
    <property type="entry name" value="Ada DNA repair protein, N-terminal domain (N-Ada 10)"/>
    <property type="match status" value="1"/>
</dbReference>
<evidence type="ECO:0000313" key="2">
    <source>
        <dbReference type="EMBL" id="OHA82641.1"/>
    </source>
</evidence>
<protein>
    <recommendedName>
        <fullName evidence="4">Ada DNA repair metal-binding domain-containing protein</fullName>
    </recommendedName>
</protein>
<proteinExistence type="predicted"/>
<evidence type="ECO:0000256" key="1">
    <source>
        <dbReference type="SAM" id="Phobius"/>
    </source>
</evidence>
<keyword evidence="1" id="KW-0472">Membrane</keyword>
<evidence type="ECO:0008006" key="4">
    <source>
        <dbReference type="Google" id="ProtNLM"/>
    </source>
</evidence>
<evidence type="ECO:0000313" key="3">
    <source>
        <dbReference type="Proteomes" id="UP000178817"/>
    </source>
</evidence>
<feature type="transmembrane region" description="Helical" evidence="1">
    <location>
        <begin position="33"/>
        <end position="53"/>
    </location>
</feature>
<organism evidence="2 3">
    <name type="scientific">Candidatus Yonathbacteria bacterium RIFCSPLOWO2_01_FULL_43_27</name>
    <dbReference type="NCBI Taxonomy" id="1802726"/>
    <lineage>
        <taxon>Bacteria</taxon>
        <taxon>Candidatus Yonathiibacteriota</taxon>
    </lineage>
</organism>
<keyword evidence="1" id="KW-0812">Transmembrane</keyword>